<evidence type="ECO:0000256" key="2">
    <source>
        <dbReference type="ARBA" id="ARBA00023004"/>
    </source>
</evidence>
<protein>
    <recommendedName>
        <fullName evidence="3">Gamma-butyrobetaine hydroxylase-like N-terminal domain-containing protein</fullName>
    </recommendedName>
</protein>
<dbReference type="InParanoid" id="D8QTX9"/>
<dbReference type="KEGG" id="smo:SELMODRAFT_95328"/>
<evidence type="ECO:0000313" key="6">
    <source>
        <dbReference type="Proteomes" id="UP000001514"/>
    </source>
</evidence>
<name>D8QTX9_SELML</name>
<proteinExistence type="predicted"/>
<keyword evidence="1" id="KW-0479">Metal-binding</keyword>
<gene>
    <name evidence="5" type="ORF">SELMODRAFT_76016</name>
    <name evidence="4" type="ORF">SELMODRAFT_95328</name>
</gene>
<keyword evidence="2" id="KW-0408">Iron</keyword>
<dbReference type="Gramene" id="EFJ37191">
    <property type="protein sequence ID" value="EFJ37191"/>
    <property type="gene ID" value="SELMODRAFT_76016"/>
</dbReference>
<dbReference type="eggNOG" id="ENOG502RZ9H">
    <property type="taxonomic scope" value="Eukaryota"/>
</dbReference>
<dbReference type="GO" id="GO:0046872">
    <property type="term" value="F:metal ion binding"/>
    <property type="evidence" value="ECO:0007669"/>
    <property type="project" value="UniProtKB-KW"/>
</dbReference>
<evidence type="ECO:0000256" key="1">
    <source>
        <dbReference type="ARBA" id="ARBA00022723"/>
    </source>
</evidence>
<dbReference type="Gramene" id="EFJ27751">
    <property type="protein sequence ID" value="EFJ27751"/>
    <property type="gene ID" value="SELMODRAFT_95328"/>
</dbReference>
<keyword evidence="6" id="KW-1185">Reference proteome</keyword>
<dbReference type="AlphaFoldDB" id="D8QTX9"/>
<dbReference type="OMA" id="SGLFTWE"/>
<dbReference type="Pfam" id="PF06155">
    <property type="entry name" value="GBBH-like_N"/>
    <property type="match status" value="1"/>
</dbReference>
<sequence length="102" mass="11834">QAEIEFDDGQKFQMSAEYLRVYSPAADSKRRSKIVSGRRHVGIMSIDPIGNYAIRITFDDLHNTGIYTWDYLDHLTHSKISLMKQYLKSLKELGLSRDPRKT</sequence>
<reference evidence="5 6" key="1">
    <citation type="journal article" date="2011" name="Science">
        <title>The Selaginella genome identifies genetic changes associated with the evolution of vascular plants.</title>
        <authorList>
            <person name="Banks J.A."/>
            <person name="Nishiyama T."/>
            <person name="Hasebe M."/>
            <person name="Bowman J.L."/>
            <person name="Gribskov M."/>
            <person name="dePamphilis C."/>
            <person name="Albert V.A."/>
            <person name="Aono N."/>
            <person name="Aoyama T."/>
            <person name="Ambrose B.A."/>
            <person name="Ashton N.W."/>
            <person name="Axtell M.J."/>
            <person name="Barker E."/>
            <person name="Barker M.S."/>
            <person name="Bennetzen J.L."/>
            <person name="Bonawitz N.D."/>
            <person name="Chapple C."/>
            <person name="Cheng C."/>
            <person name="Correa L.G."/>
            <person name="Dacre M."/>
            <person name="DeBarry J."/>
            <person name="Dreyer I."/>
            <person name="Elias M."/>
            <person name="Engstrom E.M."/>
            <person name="Estelle M."/>
            <person name="Feng L."/>
            <person name="Finet C."/>
            <person name="Floyd S.K."/>
            <person name="Frommer W.B."/>
            <person name="Fujita T."/>
            <person name="Gramzow L."/>
            <person name="Gutensohn M."/>
            <person name="Harholt J."/>
            <person name="Hattori M."/>
            <person name="Heyl A."/>
            <person name="Hirai T."/>
            <person name="Hiwatashi Y."/>
            <person name="Ishikawa M."/>
            <person name="Iwata M."/>
            <person name="Karol K.G."/>
            <person name="Koehler B."/>
            <person name="Kolukisaoglu U."/>
            <person name="Kubo M."/>
            <person name="Kurata T."/>
            <person name="Lalonde S."/>
            <person name="Li K."/>
            <person name="Li Y."/>
            <person name="Litt A."/>
            <person name="Lyons E."/>
            <person name="Manning G."/>
            <person name="Maruyama T."/>
            <person name="Michael T.P."/>
            <person name="Mikami K."/>
            <person name="Miyazaki S."/>
            <person name="Morinaga S."/>
            <person name="Murata T."/>
            <person name="Mueller-Roeber B."/>
            <person name="Nelson D.R."/>
            <person name="Obara M."/>
            <person name="Oguri Y."/>
            <person name="Olmstead R.G."/>
            <person name="Onodera N."/>
            <person name="Petersen B.L."/>
            <person name="Pils B."/>
            <person name="Prigge M."/>
            <person name="Rensing S.A."/>
            <person name="Riano-Pachon D.M."/>
            <person name="Roberts A.W."/>
            <person name="Sato Y."/>
            <person name="Scheller H.V."/>
            <person name="Schulz B."/>
            <person name="Schulz C."/>
            <person name="Shakirov E.V."/>
            <person name="Shibagaki N."/>
            <person name="Shinohara N."/>
            <person name="Shippen D.E."/>
            <person name="Soerensen I."/>
            <person name="Sotooka R."/>
            <person name="Sugimoto N."/>
            <person name="Sugita M."/>
            <person name="Sumikawa N."/>
            <person name="Tanurdzic M."/>
            <person name="Theissen G."/>
            <person name="Ulvskov P."/>
            <person name="Wakazuki S."/>
            <person name="Weng J.K."/>
            <person name="Willats W.W."/>
            <person name="Wipf D."/>
            <person name="Wolf P.G."/>
            <person name="Yang L."/>
            <person name="Zimmer A.D."/>
            <person name="Zhu Q."/>
            <person name="Mitros T."/>
            <person name="Hellsten U."/>
            <person name="Loque D."/>
            <person name="Otillar R."/>
            <person name="Salamov A."/>
            <person name="Schmutz J."/>
            <person name="Shapiro H."/>
            <person name="Lindquist E."/>
            <person name="Lucas S."/>
            <person name="Rokhsar D."/>
            <person name="Grigoriev I.V."/>
        </authorList>
    </citation>
    <scope>NUCLEOTIDE SEQUENCE [LARGE SCALE GENOMIC DNA]</scope>
</reference>
<organism evidence="6">
    <name type="scientific">Selaginella moellendorffii</name>
    <name type="common">Spikemoss</name>
    <dbReference type="NCBI Taxonomy" id="88036"/>
    <lineage>
        <taxon>Eukaryota</taxon>
        <taxon>Viridiplantae</taxon>
        <taxon>Streptophyta</taxon>
        <taxon>Embryophyta</taxon>
        <taxon>Tracheophyta</taxon>
        <taxon>Lycopodiopsida</taxon>
        <taxon>Selaginellales</taxon>
        <taxon>Selaginellaceae</taxon>
        <taxon>Selaginella</taxon>
    </lineage>
</organism>
<feature type="non-terminal residue" evidence="5">
    <location>
        <position position="1"/>
    </location>
</feature>
<dbReference type="FunCoup" id="D8QTX9">
    <property type="interactions" value="31"/>
</dbReference>
<dbReference type="EMBL" id="GL377566">
    <property type="protein sequence ID" value="EFJ37191.1"/>
    <property type="molecule type" value="Genomic_DNA"/>
</dbReference>
<dbReference type="STRING" id="88036.D8QTX9"/>
<accession>D8QTX9</accession>
<dbReference type="OrthoDB" id="185373at2759"/>
<dbReference type="Gene3D" id="3.30.2020.30">
    <property type="match status" value="1"/>
</dbReference>
<dbReference type="KEGG" id="smo:SELMODRAFT_76016"/>
<dbReference type="InterPro" id="IPR010376">
    <property type="entry name" value="GBBH-like_N"/>
</dbReference>
<evidence type="ECO:0000313" key="5">
    <source>
        <dbReference type="EMBL" id="EFJ37191.1"/>
    </source>
</evidence>
<feature type="domain" description="Gamma-butyrobetaine hydroxylase-like N-terminal" evidence="3">
    <location>
        <begin position="3"/>
        <end position="72"/>
    </location>
</feature>
<dbReference type="HOGENOM" id="CLU_117841_1_1_1"/>
<dbReference type="PANTHER" id="PTHR35303:SF5">
    <property type="entry name" value="OS02G0197800 PROTEIN"/>
    <property type="match status" value="1"/>
</dbReference>
<dbReference type="PANTHER" id="PTHR35303">
    <property type="entry name" value="OS02G0197800 PROTEIN"/>
    <property type="match status" value="1"/>
</dbReference>
<evidence type="ECO:0000313" key="4">
    <source>
        <dbReference type="EMBL" id="EFJ27751.1"/>
    </source>
</evidence>
<dbReference type="EMBL" id="GL377581">
    <property type="protein sequence ID" value="EFJ27751.1"/>
    <property type="molecule type" value="Genomic_DNA"/>
</dbReference>
<dbReference type="InterPro" id="IPR038492">
    <property type="entry name" value="GBBH-like_N_sf"/>
</dbReference>
<evidence type="ECO:0000259" key="3">
    <source>
        <dbReference type="Pfam" id="PF06155"/>
    </source>
</evidence>
<dbReference type="Proteomes" id="UP000001514">
    <property type="component" value="Unassembled WGS sequence"/>
</dbReference>